<dbReference type="RefSeq" id="WP_316428058.1">
    <property type="nucleotide sequence ID" value="NZ_CP130144.1"/>
</dbReference>
<dbReference type="PANTHER" id="PTHR41523">
    <property type="entry name" value="TWO-COMPONENT SYSTEM SENSOR PROTEIN"/>
    <property type="match status" value="1"/>
</dbReference>
<keyword evidence="5" id="KW-0547">Nucleotide-binding</keyword>
<keyword evidence="4 9" id="KW-0808">Transferase</keyword>
<dbReference type="InterPro" id="IPR005467">
    <property type="entry name" value="His_kinase_dom"/>
</dbReference>
<keyword evidence="3" id="KW-0597">Phosphoprotein</keyword>
<comment type="catalytic activity">
    <reaction evidence="1">
        <text>ATP + protein L-histidine = ADP + protein N-phospho-L-histidine.</text>
        <dbReference type="EC" id="2.7.13.3"/>
    </reaction>
</comment>
<evidence type="ECO:0000256" key="4">
    <source>
        <dbReference type="ARBA" id="ARBA00022679"/>
    </source>
</evidence>
<reference evidence="9" key="2">
    <citation type="submission" date="2023-07" db="EMBL/GenBank/DDBJ databases">
        <authorList>
            <person name="Bai X.-H."/>
            <person name="Wang H.-H."/>
            <person name="Wang J."/>
            <person name="Ma M.-Y."/>
            <person name="Hu H.-H."/>
            <person name="Song Z.-L."/>
            <person name="Ma H.-G."/>
            <person name="Fan Y."/>
            <person name="Du C.-Y."/>
            <person name="Xu J.-C."/>
        </authorList>
    </citation>
    <scope>NUCLEOTIDE SEQUENCE</scope>
    <source>
        <strain evidence="9">CZ1</strain>
    </source>
</reference>
<dbReference type="GO" id="GO:0005524">
    <property type="term" value="F:ATP binding"/>
    <property type="evidence" value="ECO:0007669"/>
    <property type="project" value="UniProtKB-KW"/>
</dbReference>
<dbReference type="EMBL" id="CP130144">
    <property type="protein sequence ID" value="WNZ47339.1"/>
    <property type="molecule type" value="Genomic_DNA"/>
</dbReference>
<evidence type="ECO:0000256" key="2">
    <source>
        <dbReference type="ARBA" id="ARBA00012438"/>
    </source>
</evidence>
<dbReference type="InterPro" id="IPR011495">
    <property type="entry name" value="Sig_transdc_His_kin_sub2_dim/P"/>
</dbReference>
<evidence type="ECO:0000256" key="7">
    <source>
        <dbReference type="ARBA" id="ARBA00022840"/>
    </source>
</evidence>
<dbReference type="EC" id="2.7.13.3" evidence="2"/>
<proteinExistence type="predicted"/>
<dbReference type="Pfam" id="PF02518">
    <property type="entry name" value="HATPase_c"/>
    <property type="match status" value="1"/>
</dbReference>
<evidence type="ECO:0000256" key="6">
    <source>
        <dbReference type="ARBA" id="ARBA00022777"/>
    </source>
</evidence>
<evidence type="ECO:0000256" key="3">
    <source>
        <dbReference type="ARBA" id="ARBA00022553"/>
    </source>
</evidence>
<keyword evidence="7" id="KW-0067">ATP-binding</keyword>
<dbReference type="SUPFAM" id="SSF55874">
    <property type="entry name" value="ATPase domain of HSP90 chaperone/DNA topoisomerase II/histidine kinase"/>
    <property type="match status" value="1"/>
</dbReference>
<name>A0AA96X043_LEPBY</name>
<evidence type="ECO:0000256" key="1">
    <source>
        <dbReference type="ARBA" id="ARBA00000085"/>
    </source>
</evidence>
<feature type="domain" description="Histidine kinase" evidence="8">
    <location>
        <begin position="83"/>
        <end position="276"/>
    </location>
</feature>
<evidence type="ECO:0000259" key="8">
    <source>
        <dbReference type="PROSITE" id="PS50109"/>
    </source>
</evidence>
<dbReference type="InterPro" id="IPR036890">
    <property type="entry name" value="HATPase_C_sf"/>
</dbReference>
<dbReference type="SMART" id="SM00387">
    <property type="entry name" value="HATPase_c"/>
    <property type="match status" value="1"/>
</dbReference>
<organism evidence="9">
    <name type="scientific">Leptolyngbya boryana CZ1</name>
    <dbReference type="NCBI Taxonomy" id="3060204"/>
    <lineage>
        <taxon>Bacteria</taxon>
        <taxon>Bacillati</taxon>
        <taxon>Cyanobacteriota</taxon>
        <taxon>Cyanophyceae</taxon>
        <taxon>Leptolyngbyales</taxon>
        <taxon>Leptolyngbyaceae</taxon>
        <taxon>Leptolyngbya group</taxon>
        <taxon>Leptolyngbya</taxon>
    </lineage>
</organism>
<dbReference type="PANTHER" id="PTHR41523:SF8">
    <property type="entry name" value="ETHYLENE RESPONSE SENSOR PROTEIN"/>
    <property type="match status" value="1"/>
</dbReference>
<dbReference type="InterPro" id="IPR003594">
    <property type="entry name" value="HATPase_dom"/>
</dbReference>
<dbReference type="Gene3D" id="3.30.450.20">
    <property type="entry name" value="PAS domain"/>
    <property type="match status" value="1"/>
</dbReference>
<evidence type="ECO:0000313" key="9">
    <source>
        <dbReference type="EMBL" id="WNZ47339.1"/>
    </source>
</evidence>
<dbReference type="Pfam" id="PF07568">
    <property type="entry name" value="HisKA_2"/>
    <property type="match status" value="1"/>
</dbReference>
<dbReference type="GO" id="GO:0004673">
    <property type="term" value="F:protein histidine kinase activity"/>
    <property type="evidence" value="ECO:0007669"/>
    <property type="project" value="UniProtKB-EC"/>
</dbReference>
<sequence>MISSPSNNGFSQQLDAIRQRIAVIRDRVLSQSNLSLSSEIHEEFQSVLNVLESAQTVIQQAETSLDVAQLRASVREKEILLREIHHRVKNNLQVVSSLLDLQAMRTQDPTVQTILRNNQSRIRSIALVHERLSQSSQITRINLGEYIQSLTAILVRIYAIEPNRITFRTEIQGEIELSSNRAVPVGLILNELVSNALKHGLAEEFGEITVSLRITDAQITLIVSDSGERFPTDLDLMSPRSLGFQLINSLVQQIDGILTVSRIPNTMIAVRFSANDLQES</sequence>
<evidence type="ECO:0000256" key="5">
    <source>
        <dbReference type="ARBA" id="ARBA00022741"/>
    </source>
</evidence>
<reference evidence="9" key="1">
    <citation type="journal article" date="2023" name="Plants (Basel)">
        <title>Genomic Analysis of Leptolyngbya boryana CZ1 Reveals Efficient Carbon Fixation Modules.</title>
        <authorList>
            <person name="Bai X."/>
            <person name="Wang H."/>
            <person name="Cheng W."/>
            <person name="Wang J."/>
            <person name="Ma M."/>
            <person name="Hu H."/>
            <person name="Song Z."/>
            <person name="Ma H."/>
            <person name="Fan Y."/>
            <person name="Du C."/>
            <person name="Xu J."/>
        </authorList>
    </citation>
    <scope>NUCLEOTIDE SEQUENCE</scope>
    <source>
        <strain evidence="9">CZ1</strain>
    </source>
</reference>
<dbReference type="Gene3D" id="3.30.565.10">
    <property type="entry name" value="Histidine kinase-like ATPase, C-terminal domain"/>
    <property type="match status" value="1"/>
</dbReference>
<gene>
    <name evidence="9" type="ORF">Q2T42_05750</name>
</gene>
<protein>
    <recommendedName>
        <fullName evidence="2">histidine kinase</fullName>
        <ecNumber evidence="2">2.7.13.3</ecNumber>
    </recommendedName>
</protein>
<dbReference type="PROSITE" id="PS50109">
    <property type="entry name" value="HIS_KIN"/>
    <property type="match status" value="1"/>
</dbReference>
<accession>A0AA96X043</accession>
<keyword evidence="6 9" id="KW-0418">Kinase</keyword>
<dbReference type="AlphaFoldDB" id="A0AA96X043"/>